<organism evidence="4">
    <name type="scientific">Laccaria bicolor (strain S238N-H82 / ATCC MYA-4686)</name>
    <name type="common">Bicoloured deceiver</name>
    <name type="synonym">Laccaria laccata var. bicolor</name>
    <dbReference type="NCBI Taxonomy" id="486041"/>
    <lineage>
        <taxon>Eukaryota</taxon>
        <taxon>Fungi</taxon>
        <taxon>Dikarya</taxon>
        <taxon>Basidiomycota</taxon>
        <taxon>Agaricomycotina</taxon>
        <taxon>Agaricomycetes</taxon>
        <taxon>Agaricomycetidae</taxon>
        <taxon>Agaricales</taxon>
        <taxon>Agaricineae</taxon>
        <taxon>Hydnangiaceae</taxon>
        <taxon>Laccaria</taxon>
    </lineage>
</organism>
<feature type="compositionally biased region" description="Acidic residues" evidence="1">
    <location>
        <begin position="451"/>
        <end position="465"/>
    </location>
</feature>
<evidence type="ECO:0000256" key="1">
    <source>
        <dbReference type="SAM" id="MobiDB-lite"/>
    </source>
</evidence>
<sequence>MKLEPKSRRKHKRLIPYIRVPSPPHRNHGVEEMEAEDTPSMSPPPSMKLEPKSPHRHKRLIPYVSVPCRSSVRPANKRPANGDLAERSPKLSTKRRKFGSGQLVKDEVPRVESSTPRPRRTAIISAKRPPPQLPTPTTTSKRPKKEENKVFSLPRSITDTYLKSYEPLTITPPPTSLAVPRKLLRLAYGGSDQQFLQYIQPSTNPSNPGTVRRMVWPQIEMNPLMPSVAGHPGIVFASRHEILENPPWTAWCRCLESPKAMWCYLGEYESELCGQMSAEQFKDQPQKAKEAWAELLIKGKAFDVYVAMRARIALRKHNVFPLEPQALEDGKPETDEQVAERAKSLEDEEIKAIKRNKGRKVDSGDVIRAFSRGDEAIDIIRMRCVSYDHVFAQDLQRQFDNYDQLLEREKEKKAAEGKQGSSSKRKMQGVMRRGGKVKGKGKARDATRSDEESEDEEGEFEDDLQYESRASSSSSRPKRKSTKWDANTGGRVVVGRGDVEENDGNVEVLDLESDDDELPELTDSDSGADSD</sequence>
<feature type="compositionally biased region" description="Acidic residues" evidence="1">
    <location>
        <begin position="500"/>
        <end position="531"/>
    </location>
</feature>
<gene>
    <name evidence="3" type="ORF">LACBIDRAFT_313095</name>
</gene>
<dbReference type="Pfam" id="PF20411">
    <property type="entry name" value="DUF6697"/>
    <property type="match status" value="1"/>
</dbReference>
<dbReference type="OrthoDB" id="3265858at2759"/>
<evidence type="ECO:0000313" key="3">
    <source>
        <dbReference type="EMBL" id="EDR00627.1"/>
    </source>
</evidence>
<dbReference type="HOGENOM" id="CLU_512946_0_0_1"/>
<dbReference type="KEGG" id="lbc:LACBIDRAFT_313095"/>
<name>B0DXI7_LACBS</name>
<reference evidence="3 4" key="1">
    <citation type="journal article" date="2008" name="Nature">
        <title>The genome of Laccaria bicolor provides insights into mycorrhizal symbiosis.</title>
        <authorList>
            <person name="Martin F."/>
            <person name="Aerts A."/>
            <person name="Ahren D."/>
            <person name="Brun A."/>
            <person name="Danchin E.G.J."/>
            <person name="Duchaussoy F."/>
            <person name="Gibon J."/>
            <person name="Kohler A."/>
            <person name="Lindquist E."/>
            <person name="Pereda V."/>
            <person name="Salamov A."/>
            <person name="Shapiro H.J."/>
            <person name="Wuyts J."/>
            <person name="Blaudez D."/>
            <person name="Buee M."/>
            <person name="Brokstein P."/>
            <person name="Canbaeck B."/>
            <person name="Cohen D."/>
            <person name="Courty P.E."/>
            <person name="Coutinho P.M."/>
            <person name="Delaruelle C."/>
            <person name="Detter J.C."/>
            <person name="Deveau A."/>
            <person name="DiFazio S."/>
            <person name="Duplessis S."/>
            <person name="Fraissinet-Tachet L."/>
            <person name="Lucic E."/>
            <person name="Frey-Klett P."/>
            <person name="Fourrey C."/>
            <person name="Feussner I."/>
            <person name="Gay G."/>
            <person name="Grimwood J."/>
            <person name="Hoegger P.J."/>
            <person name="Jain P."/>
            <person name="Kilaru S."/>
            <person name="Labbe J."/>
            <person name="Lin Y.C."/>
            <person name="Legue V."/>
            <person name="Le Tacon F."/>
            <person name="Marmeisse R."/>
            <person name="Melayah D."/>
            <person name="Montanini B."/>
            <person name="Muratet M."/>
            <person name="Nehls U."/>
            <person name="Niculita-Hirzel H."/>
            <person name="Oudot-Le Secq M.P."/>
            <person name="Peter M."/>
            <person name="Quesneville H."/>
            <person name="Rajashekar B."/>
            <person name="Reich M."/>
            <person name="Rouhier N."/>
            <person name="Schmutz J."/>
            <person name="Yin T."/>
            <person name="Chalot M."/>
            <person name="Henrissat B."/>
            <person name="Kuees U."/>
            <person name="Lucas S."/>
            <person name="Van de Peer Y."/>
            <person name="Podila G.K."/>
            <person name="Polle A."/>
            <person name="Pukkila P.J."/>
            <person name="Richardson P.M."/>
            <person name="Rouze P."/>
            <person name="Sanders I.R."/>
            <person name="Stajich J.E."/>
            <person name="Tunlid A."/>
            <person name="Tuskan G."/>
            <person name="Grigoriev I.V."/>
        </authorList>
    </citation>
    <scope>NUCLEOTIDE SEQUENCE [LARGE SCALE GENOMIC DNA]</scope>
    <source>
        <strain evidence="4">S238N-H82 / ATCC MYA-4686</strain>
    </source>
</reference>
<feature type="compositionally biased region" description="Basic residues" evidence="1">
    <location>
        <begin position="423"/>
        <end position="441"/>
    </location>
</feature>
<protein>
    <submittedName>
        <fullName evidence="3">Predicted protein</fullName>
    </submittedName>
</protein>
<dbReference type="InterPro" id="IPR046520">
    <property type="entry name" value="DUF6697"/>
</dbReference>
<keyword evidence="4" id="KW-1185">Reference proteome</keyword>
<feature type="region of interest" description="Disordered" evidence="1">
    <location>
        <begin position="1"/>
        <end position="149"/>
    </location>
</feature>
<dbReference type="EMBL" id="DS547147">
    <property type="protein sequence ID" value="EDR00627.1"/>
    <property type="molecule type" value="Genomic_DNA"/>
</dbReference>
<accession>B0DXI7</accession>
<dbReference type="Proteomes" id="UP000001194">
    <property type="component" value="Unassembled WGS sequence"/>
</dbReference>
<proteinExistence type="predicted"/>
<evidence type="ECO:0000313" key="4">
    <source>
        <dbReference type="Proteomes" id="UP000001194"/>
    </source>
</evidence>
<feature type="domain" description="DUF6697" evidence="2">
    <location>
        <begin position="179"/>
        <end position="397"/>
    </location>
</feature>
<evidence type="ECO:0000259" key="2">
    <source>
        <dbReference type="Pfam" id="PF20411"/>
    </source>
</evidence>
<dbReference type="RefSeq" id="XP_001888636.1">
    <property type="nucleotide sequence ID" value="XM_001888601.1"/>
</dbReference>
<dbReference type="AlphaFoldDB" id="B0DXI7"/>
<dbReference type="InParanoid" id="B0DXI7"/>
<dbReference type="GeneID" id="6084281"/>
<feature type="region of interest" description="Disordered" evidence="1">
    <location>
        <begin position="410"/>
        <end position="531"/>
    </location>
</feature>